<feature type="transmembrane region" description="Helical" evidence="1">
    <location>
        <begin position="27"/>
        <end position="46"/>
    </location>
</feature>
<sequence length="82" mass="9470">MQYYGDVIMQCQSSNILPLRPRLVSEMLYLIGLLFYTGTTALNVTYSPSEFSTFRTEEVNVMFIAESLVHAYSDKEKWSIKC</sequence>
<organism evidence="2 3">
    <name type="scientific">Heterorhabditis bacteriophora</name>
    <name type="common">Entomopathogenic nematode worm</name>
    <dbReference type="NCBI Taxonomy" id="37862"/>
    <lineage>
        <taxon>Eukaryota</taxon>
        <taxon>Metazoa</taxon>
        <taxon>Ecdysozoa</taxon>
        <taxon>Nematoda</taxon>
        <taxon>Chromadorea</taxon>
        <taxon>Rhabditida</taxon>
        <taxon>Rhabditina</taxon>
        <taxon>Rhabditomorpha</taxon>
        <taxon>Strongyloidea</taxon>
        <taxon>Heterorhabditidae</taxon>
        <taxon>Heterorhabditis</taxon>
    </lineage>
</organism>
<evidence type="ECO:0000256" key="1">
    <source>
        <dbReference type="SAM" id="Phobius"/>
    </source>
</evidence>
<keyword evidence="2" id="KW-1185">Reference proteome</keyword>
<dbReference type="WBParaSite" id="Hba_15947">
    <property type="protein sequence ID" value="Hba_15947"/>
    <property type="gene ID" value="Hba_15947"/>
</dbReference>
<proteinExistence type="predicted"/>
<reference evidence="3" key="1">
    <citation type="submission" date="2016-11" db="UniProtKB">
        <authorList>
            <consortium name="WormBaseParasite"/>
        </authorList>
    </citation>
    <scope>IDENTIFICATION</scope>
</reference>
<protein>
    <submittedName>
        <fullName evidence="3">Dolichyl-P-Glc:Glc(2)Man(9)GlcNAc(2)-PP-dolichol alpha-1,2-glucosyltransferase</fullName>
    </submittedName>
</protein>
<keyword evidence="1" id="KW-1133">Transmembrane helix</keyword>
<evidence type="ECO:0000313" key="3">
    <source>
        <dbReference type="WBParaSite" id="Hba_15947"/>
    </source>
</evidence>
<evidence type="ECO:0000313" key="2">
    <source>
        <dbReference type="Proteomes" id="UP000095283"/>
    </source>
</evidence>
<dbReference type="AlphaFoldDB" id="A0A1I7XE65"/>
<keyword evidence="1" id="KW-0472">Membrane</keyword>
<keyword evidence="1" id="KW-0812">Transmembrane</keyword>
<dbReference type="Proteomes" id="UP000095283">
    <property type="component" value="Unplaced"/>
</dbReference>
<accession>A0A1I7XE65</accession>
<name>A0A1I7XE65_HETBA</name>